<dbReference type="PANTHER" id="PTHR30483:SF38">
    <property type="entry name" value="BLR7848 PROTEIN"/>
    <property type="match status" value="1"/>
</dbReference>
<feature type="region of interest" description="Disordered" evidence="5">
    <location>
        <begin position="33"/>
        <end position="56"/>
    </location>
</feature>
<dbReference type="AlphaFoldDB" id="A0A8J3B2V6"/>
<dbReference type="PANTHER" id="PTHR30483">
    <property type="entry name" value="LEUCINE-SPECIFIC-BINDING PROTEIN"/>
    <property type="match status" value="1"/>
</dbReference>
<dbReference type="InterPro" id="IPR051010">
    <property type="entry name" value="BCAA_transport"/>
</dbReference>
<dbReference type="GO" id="GO:0006865">
    <property type="term" value="P:amino acid transport"/>
    <property type="evidence" value="ECO:0007669"/>
    <property type="project" value="UniProtKB-KW"/>
</dbReference>
<sequence>MAMGRLRALMSIGLWPLLLAVLVAGCAAPATNTGGGSGGETGGPEPAQGSPSGPASGSIPVGVIVSVTGAASTLGKPERDTLLMVAEEINAAGGIGGKKLELFVYDDESDPTKAVLALKKLLNEHKVVAVIGGTTSTSSLAMIPEIERAQVPFLSLASDMRIATPVKKWVFKVAQGDDLVVPKLLAYLQKRGIRNVAWMNSANDYGEGGKREFEAQAKRYGITAVGFATFKADDKSMVPQLTNLRAKRPEALLVYTTVPSGANVAQNARQLGYDIPILQSNGIANKAFIEQAKEAAEGVVFTAGKLLVADQLPDSDPQKSVLLAYRKAFEAKYNDPANTFGGHAWDAIQMLVAALKAGATEPAAIRDYLERNIQQFVGVTGVFTFTPEDHNGLREDALVLIEIRGGTWKLLEP</sequence>
<feature type="domain" description="Leucine-binding protein" evidence="7">
    <location>
        <begin position="59"/>
        <end position="394"/>
    </location>
</feature>
<dbReference type="CDD" id="cd06333">
    <property type="entry name" value="PBP1_ABC_RPA1789-like"/>
    <property type="match status" value="1"/>
</dbReference>
<dbReference type="PRINTS" id="PR00337">
    <property type="entry name" value="LEUILEVALBP"/>
</dbReference>
<dbReference type="EMBL" id="BMOF01000001">
    <property type="protein sequence ID" value="GGJ90552.1"/>
    <property type="molecule type" value="Genomic_DNA"/>
</dbReference>
<evidence type="ECO:0000256" key="4">
    <source>
        <dbReference type="ARBA" id="ARBA00022970"/>
    </source>
</evidence>
<dbReference type="InterPro" id="IPR028082">
    <property type="entry name" value="Peripla_BP_I"/>
</dbReference>
<dbReference type="SUPFAM" id="SSF53822">
    <property type="entry name" value="Periplasmic binding protein-like I"/>
    <property type="match status" value="1"/>
</dbReference>
<evidence type="ECO:0000259" key="7">
    <source>
        <dbReference type="Pfam" id="PF13458"/>
    </source>
</evidence>
<dbReference type="InterPro" id="IPR028081">
    <property type="entry name" value="Leu-bd"/>
</dbReference>
<reference evidence="8" key="2">
    <citation type="submission" date="2020-09" db="EMBL/GenBank/DDBJ databases">
        <authorList>
            <person name="Sun Q."/>
            <person name="Ohkuma M."/>
        </authorList>
    </citation>
    <scope>NUCLEOTIDE SEQUENCE</scope>
    <source>
        <strain evidence="8">JCM 14719</strain>
    </source>
</reference>
<evidence type="ECO:0000256" key="3">
    <source>
        <dbReference type="ARBA" id="ARBA00022729"/>
    </source>
</evidence>
<evidence type="ECO:0000256" key="5">
    <source>
        <dbReference type="SAM" id="MobiDB-lite"/>
    </source>
</evidence>
<protein>
    <submittedName>
        <fullName evidence="8">Branched-chain amino acid ABC transporter substrate-binding protein</fullName>
    </submittedName>
</protein>
<keyword evidence="9" id="KW-1185">Reference proteome</keyword>
<dbReference type="Pfam" id="PF13458">
    <property type="entry name" value="Peripla_BP_6"/>
    <property type="match status" value="1"/>
</dbReference>
<feature type="chain" id="PRO_5038950933" evidence="6">
    <location>
        <begin position="21"/>
        <end position="413"/>
    </location>
</feature>
<dbReference type="Proteomes" id="UP000637720">
    <property type="component" value="Unassembled WGS sequence"/>
</dbReference>
<name>A0A8J3B2V6_9BACI</name>
<proteinExistence type="inferred from homology"/>
<dbReference type="Gene3D" id="3.40.50.2300">
    <property type="match status" value="2"/>
</dbReference>
<keyword evidence="3 6" id="KW-0732">Signal</keyword>
<organism evidence="8 9">
    <name type="scientific">Calditerricola satsumensis</name>
    <dbReference type="NCBI Taxonomy" id="373054"/>
    <lineage>
        <taxon>Bacteria</taxon>
        <taxon>Bacillati</taxon>
        <taxon>Bacillota</taxon>
        <taxon>Bacilli</taxon>
        <taxon>Bacillales</taxon>
        <taxon>Bacillaceae</taxon>
        <taxon>Calditerricola</taxon>
    </lineage>
</organism>
<evidence type="ECO:0000313" key="8">
    <source>
        <dbReference type="EMBL" id="GGJ90552.1"/>
    </source>
</evidence>
<feature type="compositionally biased region" description="Gly residues" evidence="5">
    <location>
        <begin position="33"/>
        <end position="42"/>
    </location>
</feature>
<evidence type="ECO:0000256" key="6">
    <source>
        <dbReference type="SAM" id="SignalP"/>
    </source>
</evidence>
<evidence type="ECO:0000256" key="1">
    <source>
        <dbReference type="ARBA" id="ARBA00010062"/>
    </source>
</evidence>
<evidence type="ECO:0000256" key="2">
    <source>
        <dbReference type="ARBA" id="ARBA00022448"/>
    </source>
</evidence>
<dbReference type="PROSITE" id="PS51257">
    <property type="entry name" value="PROKAR_LIPOPROTEIN"/>
    <property type="match status" value="1"/>
</dbReference>
<gene>
    <name evidence="8" type="primary">livK-1</name>
    <name evidence="8" type="ORF">GCM10007043_00280</name>
</gene>
<dbReference type="InterPro" id="IPR000709">
    <property type="entry name" value="Leu_Ile_Val-bd"/>
</dbReference>
<accession>A0A8J3B2V6</accession>
<evidence type="ECO:0000313" key="9">
    <source>
        <dbReference type="Proteomes" id="UP000637720"/>
    </source>
</evidence>
<keyword evidence="2" id="KW-0813">Transport</keyword>
<reference evidence="8" key="1">
    <citation type="journal article" date="2014" name="Int. J. Syst. Evol. Microbiol.">
        <title>Complete genome sequence of Corynebacterium casei LMG S-19264T (=DSM 44701T), isolated from a smear-ripened cheese.</title>
        <authorList>
            <consortium name="US DOE Joint Genome Institute (JGI-PGF)"/>
            <person name="Walter F."/>
            <person name="Albersmeier A."/>
            <person name="Kalinowski J."/>
            <person name="Ruckert C."/>
        </authorList>
    </citation>
    <scope>NUCLEOTIDE SEQUENCE</scope>
    <source>
        <strain evidence="8">JCM 14719</strain>
    </source>
</reference>
<comment type="caution">
    <text evidence="8">The sequence shown here is derived from an EMBL/GenBank/DDBJ whole genome shotgun (WGS) entry which is preliminary data.</text>
</comment>
<feature type="signal peptide" evidence="6">
    <location>
        <begin position="1"/>
        <end position="20"/>
    </location>
</feature>
<comment type="similarity">
    <text evidence="1">Belongs to the leucine-binding protein family.</text>
</comment>
<feature type="compositionally biased region" description="Low complexity" evidence="5">
    <location>
        <begin position="43"/>
        <end position="56"/>
    </location>
</feature>
<keyword evidence="4" id="KW-0029">Amino-acid transport</keyword>